<name>A0A1D1YZN8_9ARAE</name>
<protein>
    <submittedName>
        <fullName evidence="2">Uncharacterized protein MJ0066</fullName>
    </submittedName>
</protein>
<sequence length="139" mass="16044">MKDAALRQLKKSEEDPESYPTVRKHENFLQSDQRKLRRNSSRAIRALPRYQLSRSHLPKPITSAPVKARQTRQAKEADQTQPKEDGRTAFGAYFSSQKQTVEDESKPPAYGEEDPKPLHQVAPHVGNNFNRGRLIRRLR</sequence>
<dbReference type="AlphaFoldDB" id="A0A1D1YZN8"/>
<feature type="compositionally biased region" description="Basic and acidic residues" evidence="1">
    <location>
        <begin position="73"/>
        <end position="87"/>
    </location>
</feature>
<accession>A0A1D1YZN8</accession>
<evidence type="ECO:0000256" key="1">
    <source>
        <dbReference type="SAM" id="MobiDB-lite"/>
    </source>
</evidence>
<organism evidence="2">
    <name type="scientific">Anthurium amnicola</name>
    <dbReference type="NCBI Taxonomy" id="1678845"/>
    <lineage>
        <taxon>Eukaryota</taxon>
        <taxon>Viridiplantae</taxon>
        <taxon>Streptophyta</taxon>
        <taxon>Embryophyta</taxon>
        <taxon>Tracheophyta</taxon>
        <taxon>Spermatophyta</taxon>
        <taxon>Magnoliopsida</taxon>
        <taxon>Liliopsida</taxon>
        <taxon>Araceae</taxon>
        <taxon>Pothoideae</taxon>
        <taxon>Potheae</taxon>
        <taxon>Anthurium</taxon>
    </lineage>
</organism>
<evidence type="ECO:0000313" key="2">
    <source>
        <dbReference type="EMBL" id="JAT60082.1"/>
    </source>
</evidence>
<reference evidence="2" key="1">
    <citation type="submission" date="2015-07" db="EMBL/GenBank/DDBJ databases">
        <title>Transcriptome Assembly of Anthurium amnicola.</title>
        <authorList>
            <person name="Suzuki J."/>
        </authorList>
    </citation>
    <scope>NUCLEOTIDE SEQUENCE</scope>
</reference>
<feature type="compositionally biased region" description="Basic and acidic residues" evidence="1">
    <location>
        <begin position="1"/>
        <end position="13"/>
    </location>
</feature>
<gene>
    <name evidence="2" type="primary">MJ0066</name>
    <name evidence="2" type="ORF">g.782</name>
</gene>
<dbReference type="EMBL" id="GDJX01007854">
    <property type="protein sequence ID" value="JAT60082.1"/>
    <property type="molecule type" value="Transcribed_RNA"/>
</dbReference>
<feature type="region of interest" description="Disordered" evidence="1">
    <location>
        <begin position="1"/>
        <end position="139"/>
    </location>
</feature>
<proteinExistence type="predicted"/>